<evidence type="ECO:0000256" key="2">
    <source>
        <dbReference type="ARBA" id="ARBA00009045"/>
    </source>
</evidence>
<feature type="transmembrane region" description="Helical" evidence="7">
    <location>
        <begin position="176"/>
        <end position="195"/>
    </location>
</feature>
<reference evidence="9 10" key="1">
    <citation type="submission" date="2014-04" db="EMBL/GenBank/DDBJ databases">
        <title>Whole genome shotgun sequence of Geobacillus caldoxylosilyticus NBRC 107762.</title>
        <authorList>
            <person name="Hosoyama A."/>
            <person name="Hosoyama Y."/>
            <person name="Katano-Makiyama Y."/>
            <person name="Tsuchikane K."/>
            <person name="Ohji S."/>
            <person name="Ichikawa N."/>
            <person name="Yamazoe A."/>
            <person name="Fujita N."/>
        </authorList>
    </citation>
    <scope>NUCLEOTIDE SEQUENCE [LARGE SCALE GENOMIC DNA]</scope>
    <source>
        <strain evidence="9 10">NBRC 107762</strain>
    </source>
</reference>
<dbReference type="PANTHER" id="PTHR43731">
    <property type="entry name" value="RHOMBOID PROTEASE"/>
    <property type="match status" value="1"/>
</dbReference>
<dbReference type="Pfam" id="PF01694">
    <property type="entry name" value="Rhomboid"/>
    <property type="match status" value="1"/>
</dbReference>
<protein>
    <recommendedName>
        <fullName evidence="8">Peptidase S54 rhomboid domain-containing protein</fullName>
    </recommendedName>
</protein>
<comment type="similarity">
    <text evidence="2">Belongs to the peptidase S54 family.</text>
</comment>
<dbReference type="InterPro" id="IPR050925">
    <property type="entry name" value="Rhomboid_protease_S54"/>
</dbReference>
<dbReference type="InterPro" id="IPR035952">
    <property type="entry name" value="Rhomboid-like_sf"/>
</dbReference>
<evidence type="ECO:0000256" key="4">
    <source>
        <dbReference type="ARBA" id="ARBA00022801"/>
    </source>
</evidence>
<keyword evidence="6 7" id="KW-0472">Membrane</keyword>
<dbReference type="AlphaFoldDB" id="A0A023DF96"/>
<evidence type="ECO:0000256" key="1">
    <source>
        <dbReference type="ARBA" id="ARBA00004141"/>
    </source>
</evidence>
<keyword evidence="10" id="KW-1185">Reference proteome</keyword>
<evidence type="ECO:0000259" key="8">
    <source>
        <dbReference type="Pfam" id="PF01694"/>
    </source>
</evidence>
<feature type="transmembrane region" description="Helical" evidence="7">
    <location>
        <begin position="12"/>
        <end position="34"/>
    </location>
</feature>
<keyword evidence="4" id="KW-0378">Hydrolase</keyword>
<dbReference type="Proteomes" id="UP000023561">
    <property type="component" value="Unassembled WGS sequence"/>
</dbReference>
<comment type="subcellular location">
    <subcellularLocation>
        <location evidence="1">Membrane</location>
        <topology evidence="1">Multi-pass membrane protein</topology>
    </subcellularLocation>
</comment>
<evidence type="ECO:0000256" key="7">
    <source>
        <dbReference type="SAM" id="Phobius"/>
    </source>
</evidence>
<feature type="transmembrane region" description="Helical" evidence="7">
    <location>
        <begin position="122"/>
        <end position="142"/>
    </location>
</feature>
<dbReference type="SUPFAM" id="SSF144091">
    <property type="entry name" value="Rhomboid-like"/>
    <property type="match status" value="1"/>
</dbReference>
<proteinExistence type="inferred from homology"/>
<gene>
    <name evidence="9" type="ORF">GCA01S_029_00900</name>
</gene>
<evidence type="ECO:0000313" key="9">
    <source>
        <dbReference type="EMBL" id="GAJ39912.1"/>
    </source>
</evidence>
<dbReference type="OrthoDB" id="9813074at2"/>
<dbReference type="Gene3D" id="1.20.1540.10">
    <property type="entry name" value="Rhomboid-like"/>
    <property type="match status" value="1"/>
</dbReference>
<dbReference type="EMBL" id="BAWO01000029">
    <property type="protein sequence ID" value="GAJ39912.1"/>
    <property type="molecule type" value="Genomic_DNA"/>
</dbReference>
<dbReference type="InterPro" id="IPR022764">
    <property type="entry name" value="Peptidase_S54_rhomboid_dom"/>
</dbReference>
<dbReference type="GO" id="GO:0016020">
    <property type="term" value="C:membrane"/>
    <property type="evidence" value="ECO:0007669"/>
    <property type="project" value="UniProtKB-SubCell"/>
</dbReference>
<feature type="transmembrane region" description="Helical" evidence="7">
    <location>
        <begin position="65"/>
        <end position="85"/>
    </location>
</feature>
<feature type="domain" description="Peptidase S54 rhomboid" evidence="8">
    <location>
        <begin position="56"/>
        <end position="192"/>
    </location>
</feature>
<evidence type="ECO:0000256" key="6">
    <source>
        <dbReference type="ARBA" id="ARBA00023136"/>
    </source>
</evidence>
<dbReference type="GO" id="GO:0004252">
    <property type="term" value="F:serine-type endopeptidase activity"/>
    <property type="evidence" value="ECO:0007669"/>
    <property type="project" value="InterPro"/>
</dbReference>
<comment type="caution">
    <text evidence="9">The sequence shown here is derived from an EMBL/GenBank/DDBJ whole genome shotgun (WGS) entry which is preliminary data.</text>
</comment>
<keyword evidence="5 7" id="KW-1133">Transmembrane helix</keyword>
<accession>A0A023DF96</accession>
<organism evidence="9 10">
    <name type="scientific">Parageobacillus caldoxylosilyticus NBRC 107762</name>
    <dbReference type="NCBI Taxonomy" id="1220594"/>
    <lineage>
        <taxon>Bacteria</taxon>
        <taxon>Bacillati</taxon>
        <taxon>Bacillota</taxon>
        <taxon>Bacilli</taxon>
        <taxon>Bacillales</taxon>
        <taxon>Anoxybacillaceae</taxon>
        <taxon>Saccharococcus</taxon>
    </lineage>
</organism>
<evidence type="ECO:0000256" key="5">
    <source>
        <dbReference type="ARBA" id="ARBA00022989"/>
    </source>
</evidence>
<feature type="transmembrane region" description="Helical" evidence="7">
    <location>
        <begin position="97"/>
        <end position="116"/>
    </location>
</feature>
<sequence>MFVRRENARVFFRLYPVVSILVILHVVIWFMFFLRLSSAEPLWERMIGFNAAIREGEYWRLVSPLVFHVRFEHMMINSISLLLFGPALEQMLGKSKFLLLYIGSGVGANIASFFLLPAMYSHVGASGAIFGLFGMYGYLIVFRRDIIDHQHARLLLAVICISLFIAFTTPDLNMVAHLFGFLTGGIIAPFISSRLRPHRPFLLHR</sequence>
<evidence type="ECO:0000313" key="10">
    <source>
        <dbReference type="Proteomes" id="UP000023561"/>
    </source>
</evidence>
<name>A0A023DF96_9BACL</name>
<dbReference type="RefSeq" id="WP_042409266.1">
    <property type="nucleotide sequence ID" value="NZ_BAWO01000029.1"/>
</dbReference>
<evidence type="ECO:0000256" key="3">
    <source>
        <dbReference type="ARBA" id="ARBA00022692"/>
    </source>
</evidence>
<feature type="transmembrane region" description="Helical" evidence="7">
    <location>
        <begin position="154"/>
        <end position="170"/>
    </location>
</feature>
<keyword evidence="3 7" id="KW-0812">Transmembrane</keyword>
<dbReference type="PANTHER" id="PTHR43731:SF14">
    <property type="entry name" value="PRESENILIN-ASSOCIATED RHOMBOID-LIKE PROTEIN, MITOCHONDRIAL"/>
    <property type="match status" value="1"/>
</dbReference>